<sequence>MGSWTFEELPGGLSSLADKNTARLLEKWDLAANSQAARFRYSAPFEAGELDAFVTAFFNSNTVQAAAPVRAGTRRSSAAWVQLGRVDAVECERLSTTVVRRDIFDRLEERGIVRGGSIARCMDVPCGEMVIASDLLRLMLLDEGSEEWATYSDGERRELIFHLFRILAVGGGLNQWEDDIAPYIDMTTALYKDMVAVHKDARGSLAVRSVVLRVLSVEGSAPLFPSPSSHHRCLLAIDPLLRHVTLFYHAFYPMM</sequence>
<evidence type="ECO:0000256" key="4">
    <source>
        <dbReference type="ARBA" id="ARBA00022490"/>
    </source>
</evidence>
<keyword evidence="6" id="KW-0966">Cell projection</keyword>
<dbReference type="KEGG" id="ehx:EMIHUDRAFT_206666"/>
<reference evidence="7" key="2">
    <citation type="submission" date="2024-10" db="UniProtKB">
        <authorList>
            <consortium name="EnsemblProtists"/>
        </authorList>
    </citation>
    <scope>IDENTIFICATION</scope>
</reference>
<evidence type="ECO:0000256" key="6">
    <source>
        <dbReference type="ARBA" id="ARBA00023273"/>
    </source>
</evidence>
<protein>
    <recommendedName>
        <fullName evidence="3">Cilia- and flagella-associated protein 300</fullName>
    </recommendedName>
</protein>
<dbReference type="AlphaFoldDB" id="A0A0D3JM92"/>
<reference evidence="8" key="1">
    <citation type="journal article" date="2013" name="Nature">
        <title>Pan genome of the phytoplankton Emiliania underpins its global distribution.</title>
        <authorList>
            <person name="Read B.A."/>
            <person name="Kegel J."/>
            <person name="Klute M.J."/>
            <person name="Kuo A."/>
            <person name="Lefebvre S.C."/>
            <person name="Maumus F."/>
            <person name="Mayer C."/>
            <person name="Miller J."/>
            <person name="Monier A."/>
            <person name="Salamov A."/>
            <person name="Young J."/>
            <person name="Aguilar M."/>
            <person name="Claverie J.M."/>
            <person name="Frickenhaus S."/>
            <person name="Gonzalez K."/>
            <person name="Herman E.K."/>
            <person name="Lin Y.C."/>
            <person name="Napier J."/>
            <person name="Ogata H."/>
            <person name="Sarno A.F."/>
            <person name="Shmutz J."/>
            <person name="Schroeder D."/>
            <person name="de Vargas C."/>
            <person name="Verret F."/>
            <person name="von Dassow P."/>
            <person name="Valentin K."/>
            <person name="Van de Peer Y."/>
            <person name="Wheeler G."/>
            <person name="Dacks J.B."/>
            <person name="Delwiche C.F."/>
            <person name="Dyhrman S.T."/>
            <person name="Glockner G."/>
            <person name="John U."/>
            <person name="Richards T."/>
            <person name="Worden A.Z."/>
            <person name="Zhang X."/>
            <person name="Grigoriev I.V."/>
            <person name="Allen A.E."/>
            <person name="Bidle K."/>
            <person name="Borodovsky M."/>
            <person name="Bowler C."/>
            <person name="Brownlee C."/>
            <person name="Cock J.M."/>
            <person name="Elias M."/>
            <person name="Gladyshev V.N."/>
            <person name="Groth M."/>
            <person name="Guda C."/>
            <person name="Hadaegh A."/>
            <person name="Iglesias-Rodriguez M.D."/>
            <person name="Jenkins J."/>
            <person name="Jones B.M."/>
            <person name="Lawson T."/>
            <person name="Leese F."/>
            <person name="Lindquist E."/>
            <person name="Lobanov A."/>
            <person name="Lomsadze A."/>
            <person name="Malik S.B."/>
            <person name="Marsh M.E."/>
            <person name="Mackinder L."/>
            <person name="Mock T."/>
            <person name="Mueller-Roeber B."/>
            <person name="Pagarete A."/>
            <person name="Parker M."/>
            <person name="Probert I."/>
            <person name="Quesneville H."/>
            <person name="Raines C."/>
            <person name="Rensing S.A."/>
            <person name="Riano-Pachon D.M."/>
            <person name="Richier S."/>
            <person name="Rokitta S."/>
            <person name="Shiraiwa Y."/>
            <person name="Soanes D.M."/>
            <person name="van der Giezen M."/>
            <person name="Wahlund T.M."/>
            <person name="Williams B."/>
            <person name="Wilson W."/>
            <person name="Wolfe G."/>
            <person name="Wurch L.L."/>
        </authorList>
    </citation>
    <scope>NUCLEOTIDE SEQUENCE</scope>
</reference>
<dbReference type="PaxDb" id="2903-EOD24627"/>
<dbReference type="EnsemblProtists" id="EOD24627">
    <property type="protein sequence ID" value="EOD24627"/>
    <property type="gene ID" value="EMIHUDRAFT_206666"/>
</dbReference>
<evidence type="ECO:0000256" key="1">
    <source>
        <dbReference type="ARBA" id="ARBA00004430"/>
    </source>
</evidence>
<dbReference type="RefSeq" id="XP_005777056.1">
    <property type="nucleotide sequence ID" value="XM_005776999.1"/>
</dbReference>
<evidence type="ECO:0000313" key="7">
    <source>
        <dbReference type="EnsemblProtists" id="EOD24627"/>
    </source>
</evidence>
<organism evidence="7 8">
    <name type="scientific">Emiliania huxleyi (strain CCMP1516)</name>
    <dbReference type="NCBI Taxonomy" id="280463"/>
    <lineage>
        <taxon>Eukaryota</taxon>
        <taxon>Haptista</taxon>
        <taxon>Haptophyta</taxon>
        <taxon>Prymnesiophyceae</taxon>
        <taxon>Isochrysidales</taxon>
        <taxon>Noelaerhabdaceae</taxon>
        <taxon>Emiliania</taxon>
    </lineage>
</organism>
<comment type="subcellular location">
    <subcellularLocation>
        <location evidence="1">Cytoplasm</location>
        <location evidence="1">Cytoskeleton</location>
        <location evidence="1">Cilium axoneme</location>
    </subcellularLocation>
</comment>
<keyword evidence="8" id="KW-1185">Reference proteome</keyword>
<dbReference type="STRING" id="2903.R1CPR8"/>
<accession>A0A0D3JM92</accession>
<dbReference type="InterPro" id="IPR029416">
    <property type="entry name" value="CFAP300"/>
</dbReference>
<evidence type="ECO:0000256" key="5">
    <source>
        <dbReference type="ARBA" id="ARBA00023212"/>
    </source>
</evidence>
<keyword evidence="4" id="KW-0963">Cytoplasm</keyword>
<comment type="similarity">
    <text evidence="2">Belongs to the CFAP300 family.</text>
</comment>
<dbReference type="eggNOG" id="ENOG502QUFH">
    <property type="taxonomic scope" value="Eukaryota"/>
</dbReference>
<name>A0A0D3JM92_EMIH1</name>
<dbReference type="HOGENOM" id="CLU_068703_0_0_1"/>
<dbReference type="PANTHER" id="PTHR31078">
    <property type="entry name" value="CILIA- AND FLAGELLA-ASSOCIATED PROTEIN 300"/>
    <property type="match status" value="1"/>
</dbReference>
<proteinExistence type="inferred from homology"/>
<dbReference type="GO" id="GO:0005930">
    <property type="term" value="C:axoneme"/>
    <property type="evidence" value="ECO:0007669"/>
    <property type="project" value="UniProtKB-SubCell"/>
</dbReference>
<evidence type="ECO:0000256" key="2">
    <source>
        <dbReference type="ARBA" id="ARBA00009205"/>
    </source>
</evidence>
<dbReference type="OMA" id="FYHCYGV"/>
<dbReference type="Proteomes" id="UP000013827">
    <property type="component" value="Unassembled WGS sequence"/>
</dbReference>
<evidence type="ECO:0000256" key="3">
    <source>
        <dbReference type="ARBA" id="ARBA00022174"/>
    </source>
</evidence>
<keyword evidence="5" id="KW-0206">Cytoskeleton</keyword>
<evidence type="ECO:0000313" key="8">
    <source>
        <dbReference type="Proteomes" id="UP000013827"/>
    </source>
</evidence>
<dbReference type="PANTHER" id="PTHR31078:SF1">
    <property type="entry name" value="CILIA- AND FLAGELLA-ASSOCIATED PROTEIN 300"/>
    <property type="match status" value="1"/>
</dbReference>
<dbReference type="Pfam" id="PF14926">
    <property type="entry name" value="CFAP300"/>
    <property type="match status" value="1"/>
</dbReference>
<dbReference type="GeneID" id="17270174"/>